<evidence type="ECO:0000256" key="2">
    <source>
        <dbReference type="SAM" id="SignalP"/>
    </source>
</evidence>
<dbReference type="EMBL" id="OU963864">
    <property type="protein sequence ID" value="CAH0769690.1"/>
    <property type="molecule type" value="Genomic_DNA"/>
</dbReference>
<gene>
    <name evidence="3" type="ORF">BEMITA_LOCUS6650</name>
</gene>
<keyword evidence="4" id="KW-1185">Reference proteome</keyword>
<proteinExistence type="predicted"/>
<protein>
    <submittedName>
        <fullName evidence="3">Uncharacterized protein</fullName>
    </submittedName>
</protein>
<feature type="region of interest" description="Disordered" evidence="1">
    <location>
        <begin position="128"/>
        <end position="195"/>
    </location>
</feature>
<organism evidence="3 4">
    <name type="scientific">Bemisia tabaci</name>
    <name type="common">Sweetpotato whitefly</name>
    <name type="synonym">Aleurodes tabaci</name>
    <dbReference type="NCBI Taxonomy" id="7038"/>
    <lineage>
        <taxon>Eukaryota</taxon>
        <taxon>Metazoa</taxon>
        <taxon>Ecdysozoa</taxon>
        <taxon>Arthropoda</taxon>
        <taxon>Hexapoda</taxon>
        <taxon>Insecta</taxon>
        <taxon>Pterygota</taxon>
        <taxon>Neoptera</taxon>
        <taxon>Paraneoptera</taxon>
        <taxon>Hemiptera</taxon>
        <taxon>Sternorrhyncha</taxon>
        <taxon>Aleyrodoidea</taxon>
        <taxon>Aleyrodidae</taxon>
        <taxon>Aleyrodinae</taxon>
        <taxon>Bemisia</taxon>
    </lineage>
</organism>
<accession>A0A9P0G3T3</accession>
<evidence type="ECO:0000313" key="3">
    <source>
        <dbReference type="EMBL" id="CAH0769690.1"/>
    </source>
</evidence>
<keyword evidence="2" id="KW-0732">Signal</keyword>
<name>A0A9P0G3T3_BEMTA</name>
<feature type="compositionally biased region" description="Low complexity" evidence="1">
    <location>
        <begin position="128"/>
        <end position="155"/>
    </location>
</feature>
<feature type="chain" id="PRO_5040479479" evidence="2">
    <location>
        <begin position="19"/>
        <end position="219"/>
    </location>
</feature>
<dbReference type="Proteomes" id="UP001152759">
    <property type="component" value="Chromosome 3"/>
</dbReference>
<feature type="signal peptide" evidence="2">
    <location>
        <begin position="1"/>
        <end position="18"/>
    </location>
</feature>
<feature type="compositionally biased region" description="Acidic residues" evidence="1">
    <location>
        <begin position="157"/>
        <end position="173"/>
    </location>
</feature>
<dbReference type="AlphaFoldDB" id="A0A9P0G3T3"/>
<evidence type="ECO:0000256" key="1">
    <source>
        <dbReference type="SAM" id="MobiDB-lite"/>
    </source>
</evidence>
<feature type="compositionally biased region" description="Polar residues" evidence="1">
    <location>
        <begin position="174"/>
        <end position="183"/>
    </location>
</feature>
<evidence type="ECO:0000313" key="4">
    <source>
        <dbReference type="Proteomes" id="UP001152759"/>
    </source>
</evidence>
<sequence>MKLQWLVRALLLFYNVLAICSGPVQFPNGQSSGETRSLRGEPEAEPRVIHRQIKRLLLSCLLGRRRRSLQSPPQAQAEGRFFLPVIQSTNVHVNSGGGGGRPTYYPGQGGGNYGSSCNIPGSLGAPPSLPALPSLPSFPSVPSLPSLPSLPSTPGGDDGDDDDDDDDDDDTDDNSNVIPVTETNNEKKRRRRPTTYSYNNINRYLRPFYREVRRFNPFF</sequence>
<reference evidence="3" key="1">
    <citation type="submission" date="2021-12" db="EMBL/GenBank/DDBJ databases">
        <authorList>
            <person name="King R."/>
        </authorList>
    </citation>
    <scope>NUCLEOTIDE SEQUENCE</scope>
</reference>